<keyword evidence="2" id="KW-1185">Reference proteome</keyword>
<name>A0A024B3M2_9CAUD</name>
<accession>A0A024B3M2</accession>
<dbReference type="EMBL" id="KJ489401">
    <property type="protein sequence ID" value="AHZ10623.1"/>
    <property type="molecule type" value="Genomic_DNA"/>
</dbReference>
<dbReference type="Proteomes" id="UP000026906">
    <property type="component" value="Segment"/>
</dbReference>
<evidence type="ECO:0000313" key="1">
    <source>
        <dbReference type="EMBL" id="AHZ10623.1"/>
    </source>
</evidence>
<dbReference type="GeneID" id="19525750"/>
<evidence type="ECO:0000313" key="2">
    <source>
        <dbReference type="Proteomes" id="UP000026906"/>
    </source>
</evidence>
<proteinExistence type="predicted"/>
<dbReference type="KEGG" id="vg:19525750"/>
<dbReference type="RefSeq" id="YP_009036112.1">
    <property type="nucleotide sequence ID" value="NC_024211.1"/>
</dbReference>
<organism evidence="1 2">
    <name type="scientific">Bacillus phage Megatron</name>
    <dbReference type="NCBI Taxonomy" id="1486661"/>
    <lineage>
        <taxon>Viruses</taxon>
        <taxon>Duplodnaviria</taxon>
        <taxon>Heunggongvirae</taxon>
        <taxon>Uroviricota</taxon>
        <taxon>Caudoviricetes</taxon>
        <taxon>Herelleviridae</taxon>
        <taxon>Bastillevirinae</taxon>
        <taxon>Wphvirus</taxon>
        <taxon>Wphvirus megatron</taxon>
    </lineage>
</organism>
<sequence>MLLFNHKEEIQMFNLDFEGKLVARDRIEWADGPHKRVIVSGLTVEYRVTDPYTVLLKEYPHGTEFMTMRISTVELAFRPWGREEW</sequence>
<reference evidence="2" key="1">
    <citation type="submission" date="2014-09" db="EMBL/GenBank/DDBJ databases">
        <authorList>
            <person name="Sauder A.B."/>
            <person name="McKenzie Q.R."/>
            <person name="Temple L.M."/>
            <person name="Alexis B.K."/>
            <person name="Al-Atrache Z."/>
            <person name="Lewis L.O."/>
            <person name="Loesser-Casey K.E."/>
            <person name="Mitchell K.J."/>
        </authorList>
    </citation>
    <scope>NUCLEOTIDE SEQUENCE [LARGE SCALE GENOMIC DNA]</scope>
</reference>
<protein>
    <submittedName>
        <fullName evidence="1">Uncharacterized protein</fullName>
    </submittedName>
</protein>